<dbReference type="Proteomes" id="UP000034601">
    <property type="component" value="Unassembled WGS sequence"/>
</dbReference>
<keyword evidence="2 4" id="KW-0378">Hydrolase</keyword>
<gene>
    <name evidence="4" type="ORF">UU29_C0010G0007</name>
</gene>
<organism evidence="4 5">
    <name type="scientific">Candidatus Daviesbacteria bacterium GW2011_GWA2_40_9</name>
    <dbReference type="NCBI Taxonomy" id="1618424"/>
    <lineage>
        <taxon>Bacteria</taxon>
        <taxon>Candidatus Daviesiibacteriota</taxon>
    </lineage>
</organism>
<evidence type="ECO:0000256" key="1">
    <source>
        <dbReference type="ARBA" id="ARBA00001946"/>
    </source>
</evidence>
<dbReference type="AlphaFoldDB" id="A0A0G0U667"/>
<dbReference type="InterPro" id="IPR020084">
    <property type="entry name" value="NUDIX_hydrolase_CS"/>
</dbReference>
<dbReference type="GO" id="GO:0016787">
    <property type="term" value="F:hydrolase activity"/>
    <property type="evidence" value="ECO:0007669"/>
    <property type="project" value="UniProtKB-KW"/>
</dbReference>
<name>A0A0G0U667_9BACT</name>
<dbReference type="Pfam" id="PF00293">
    <property type="entry name" value="NUDIX"/>
    <property type="match status" value="1"/>
</dbReference>
<comment type="caution">
    <text evidence="4">The sequence shown here is derived from an EMBL/GenBank/DDBJ whole genome shotgun (WGS) entry which is preliminary data.</text>
</comment>
<dbReference type="Gene3D" id="3.90.79.10">
    <property type="entry name" value="Nucleoside Triphosphate Pyrophosphohydrolase"/>
    <property type="match status" value="1"/>
</dbReference>
<evidence type="ECO:0000259" key="3">
    <source>
        <dbReference type="PROSITE" id="PS51462"/>
    </source>
</evidence>
<comment type="cofactor">
    <cofactor evidence="1">
        <name>Mg(2+)</name>
        <dbReference type="ChEBI" id="CHEBI:18420"/>
    </cofactor>
</comment>
<dbReference type="PROSITE" id="PS51462">
    <property type="entry name" value="NUDIX"/>
    <property type="match status" value="1"/>
</dbReference>
<dbReference type="InterPro" id="IPR015797">
    <property type="entry name" value="NUDIX_hydrolase-like_dom_sf"/>
</dbReference>
<evidence type="ECO:0000313" key="5">
    <source>
        <dbReference type="Proteomes" id="UP000034601"/>
    </source>
</evidence>
<dbReference type="SUPFAM" id="SSF55811">
    <property type="entry name" value="Nudix"/>
    <property type="match status" value="1"/>
</dbReference>
<accession>A0A0G0U667</accession>
<dbReference type="InterPro" id="IPR000086">
    <property type="entry name" value="NUDIX_hydrolase_dom"/>
</dbReference>
<dbReference type="CDD" id="cd02883">
    <property type="entry name" value="NUDIX_Hydrolase"/>
    <property type="match status" value="1"/>
</dbReference>
<evidence type="ECO:0000256" key="2">
    <source>
        <dbReference type="ARBA" id="ARBA00022801"/>
    </source>
</evidence>
<dbReference type="PANTHER" id="PTHR43046:SF14">
    <property type="entry name" value="MUTT_NUDIX FAMILY PROTEIN"/>
    <property type="match status" value="1"/>
</dbReference>
<dbReference type="EMBL" id="LCAB01000010">
    <property type="protein sequence ID" value="KKR82661.1"/>
    <property type="molecule type" value="Genomic_DNA"/>
</dbReference>
<dbReference type="PANTHER" id="PTHR43046">
    <property type="entry name" value="GDP-MANNOSE MANNOSYL HYDROLASE"/>
    <property type="match status" value="1"/>
</dbReference>
<protein>
    <submittedName>
        <fullName evidence="4">Phosphohydrolase (MutT/nudix family protein)</fullName>
    </submittedName>
</protein>
<sequence length="170" mass="19738">MDNNITQQNSLTADYHSDGKIYKFRYYELANYDHLDRARIRQVYGVCFYQDKMVIVLNGKKQTWGLAGGTLRIGESIEETLKREVEEESNMQVLKWRPIGVQEVTDPNGNLYYQLRVVCKVKPVGEFLSDPAGTITEIKLINPIDYITYFNWGEIGEKIIQRAVQLRPKL</sequence>
<proteinExistence type="predicted"/>
<dbReference type="PROSITE" id="PS00893">
    <property type="entry name" value="NUDIX_BOX"/>
    <property type="match status" value="1"/>
</dbReference>
<reference evidence="4 5" key="1">
    <citation type="journal article" date="2015" name="Nature">
        <title>rRNA introns, odd ribosomes, and small enigmatic genomes across a large radiation of phyla.</title>
        <authorList>
            <person name="Brown C.T."/>
            <person name="Hug L.A."/>
            <person name="Thomas B.C."/>
            <person name="Sharon I."/>
            <person name="Castelle C.J."/>
            <person name="Singh A."/>
            <person name="Wilkins M.J."/>
            <person name="Williams K.H."/>
            <person name="Banfield J.F."/>
        </authorList>
    </citation>
    <scope>NUCLEOTIDE SEQUENCE [LARGE SCALE GENOMIC DNA]</scope>
</reference>
<evidence type="ECO:0000313" key="4">
    <source>
        <dbReference type="EMBL" id="KKR82661.1"/>
    </source>
</evidence>
<feature type="domain" description="Nudix hydrolase" evidence="3">
    <location>
        <begin position="39"/>
        <end position="168"/>
    </location>
</feature>